<name>A0A6I1HRE3_9BURK</name>
<gene>
    <name evidence="1" type="ORF">GCN75_24255</name>
</gene>
<evidence type="ECO:0000313" key="1">
    <source>
        <dbReference type="EMBL" id="KAB8061113.1"/>
    </source>
</evidence>
<protein>
    <submittedName>
        <fullName evidence="1">Uncharacterized protein</fullName>
    </submittedName>
</protein>
<reference evidence="1 2" key="1">
    <citation type="submission" date="2019-10" db="EMBL/GenBank/DDBJ databases">
        <title>Three novel species isolated from a subtropical stream in China.</title>
        <authorList>
            <person name="Lu H."/>
        </authorList>
    </citation>
    <scope>NUCLEOTIDE SEQUENCE [LARGE SCALE GENOMIC DNA]</scope>
    <source>
        <strain evidence="1 2">FT13W</strain>
    </source>
</reference>
<organism evidence="1 2">
    <name type="scientific">Janthinobacterium violaceinigrum</name>
    <dbReference type="NCBI Taxonomy" id="2654252"/>
    <lineage>
        <taxon>Bacteria</taxon>
        <taxon>Pseudomonadati</taxon>
        <taxon>Pseudomonadota</taxon>
        <taxon>Betaproteobacteria</taxon>
        <taxon>Burkholderiales</taxon>
        <taxon>Oxalobacteraceae</taxon>
        <taxon>Janthinobacterium</taxon>
    </lineage>
</organism>
<proteinExistence type="predicted"/>
<dbReference type="RefSeq" id="WP_152284676.1">
    <property type="nucleotide sequence ID" value="NZ_WFLI01000039.1"/>
</dbReference>
<accession>A0A6I1HRE3</accession>
<evidence type="ECO:0000313" key="2">
    <source>
        <dbReference type="Proteomes" id="UP000468717"/>
    </source>
</evidence>
<sequence>MEEYIKINIRTKAETINLCVGEAIVDTLHEYQGSLAPEQISHNPDKFCGPFLGKKSVENFWATRVTLNYSGGTFEVADTFAWRRKKSIKSFGDITHIKRNVKSQVVPGEISFTSDYTSKVNFYELFRSWCCILPPQIGMLHLFVEEELKGLGKYDSFRLGSFNASLNPEICGIGWAMYYGPDFCKDIDIQKMEAAGFFVEKIGDGFIVRVTQNISDVNDSFAIFSGRREEMRKLFPKNFFKVADDE</sequence>
<dbReference type="AlphaFoldDB" id="A0A6I1HRE3"/>
<dbReference type="Proteomes" id="UP000468717">
    <property type="component" value="Unassembled WGS sequence"/>
</dbReference>
<keyword evidence="2" id="KW-1185">Reference proteome</keyword>
<dbReference type="EMBL" id="WFLI01000039">
    <property type="protein sequence ID" value="KAB8061113.1"/>
    <property type="molecule type" value="Genomic_DNA"/>
</dbReference>
<comment type="caution">
    <text evidence="1">The sequence shown here is derived from an EMBL/GenBank/DDBJ whole genome shotgun (WGS) entry which is preliminary data.</text>
</comment>